<sequence>MIGKHLGRFDRWLWRVWLACSAAALIAVWGQVLVVLLFITIVGAPLAMLIQQAPGAWVYLTLALLIYVPFRLVLRRTSPALLLAAAAVPPIAAGFIVPVLANRETRARVAAMVGDDGGQVPTISRGSSITYVNDLPSEDPRCSDICQRLLFSQTASSYTEGSLGADWAVAPPLHRYYLGPLDGRCNNARLTASYASREEAGDVLPPPRLWDRLPAFIDEGLCFHADPAVNARSDWLMVQSYFQHRRRGGAGAKGAPDIDFSLHPLRPEQRREVYRREGDTLVRVMRRTEVRYALLAVPLWFEQPIAFSGPSPARWRTGGDAIAGSRIDVYRPTRWNGFIANDIRVDGLLAP</sequence>
<keyword evidence="1" id="KW-1133">Transmembrane helix</keyword>
<feature type="transmembrane region" description="Helical" evidence="1">
    <location>
        <begin position="56"/>
        <end position="74"/>
    </location>
</feature>
<feature type="transmembrane region" description="Helical" evidence="1">
    <location>
        <begin position="12"/>
        <end position="44"/>
    </location>
</feature>
<evidence type="ECO:0000256" key="1">
    <source>
        <dbReference type="SAM" id="Phobius"/>
    </source>
</evidence>
<dbReference type="Proteomes" id="UP000734218">
    <property type="component" value="Unassembled WGS sequence"/>
</dbReference>
<gene>
    <name evidence="2" type="ORF">GGR88_001102</name>
</gene>
<feature type="transmembrane region" description="Helical" evidence="1">
    <location>
        <begin position="81"/>
        <end position="101"/>
    </location>
</feature>
<keyword evidence="3" id="KW-1185">Reference proteome</keyword>
<protein>
    <submittedName>
        <fullName evidence="2">Uncharacterized protein</fullName>
    </submittedName>
</protein>
<keyword evidence="1" id="KW-0472">Membrane</keyword>
<comment type="caution">
    <text evidence="2">The sequence shown here is derived from an EMBL/GenBank/DDBJ whole genome shotgun (WGS) entry which is preliminary data.</text>
</comment>
<dbReference type="RefSeq" id="WP_167953592.1">
    <property type="nucleotide sequence ID" value="NZ_JAATJE010000001.1"/>
</dbReference>
<dbReference type="EMBL" id="JAATJE010000001">
    <property type="protein sequence ID" value="NJC33628.1"/>
    <property type="molecule type" value="Genomic_DNA"/>
</dbReference>
<accession>A0ABX0XJV8</accession>
<keyword evidence="1" id="KW-0812">Transmembrane</keyword>
<reference evidence="2 3" key="1">
    <citation type="submission" date="2020-03" db="EMBL/GenBank/DDBJ databases">
        <title>Genomic Encyclopedia of Type Strains, Phase IV (KMG-IV): sequencing the most valuable type-strain genomes for metagenomic binning, comparative biology and taxonomic classification.</title>
        <authorList>
            <person name="Goeker M."/>
        </authorList>
    </citation>
    <scope>NUCLEOTIDE SEQUENCE [LARGE SCALE GENOMIC DNA]</scope>
    <source>
        <strain evidence="2 3">DSM 27651</strain>
    </source>
</reference>
<evidence type="ECO:0000313" key="2">
    <source>
        <dbReference type="EMBL" id="NJC33628.1"/>
    </source>
</evidence>
<proteinExistence type="predicted"/>
<organism evidence="2 3">
    <name type="scientific">Sphingomonas jejuensis</name>
    <dbReference type="NCBI Taxonomy" id="904715"/>
    <lineage>
        <taxon>Bacteria</taxon>
        <taxon>Pseudomonadati</taxon>
        <taxon>Pseudomonadota</taxon>
        <taxon>Alphaproteobacteria</taxon>
        <taxon>Sphingomonadales</taxon>
        <taxon>Sphingomonadaceae</taxon>
        <taxon>Sphingomonas</taxon>
    </lineage>
</organism>
<evidence type="ECO:0000313" key="3">
    <source>
        <dbReference type="Proteomes" id="UP000734218"/>
    </source>
</evidence>
<name>A0ABX0XJV8_9SPHN</name>